<proteinExistence type="predicted"/>
<dbReference type="InterPro" id="IPR011109">
    <property type="entry name" value="DNA_bind_recombinase_dom"/>
</dbReference>
<dbReference type="Gene3D" id="3.90.1750.20">
    <property type="entry name" value="Putative Large Serine Recombinase, Chain B, Domain 2"/>
    <property type="match status" value="1"/>
</dbReference>
<dbReference type="EMBL" id="PJVH01000057">
    <property type="protein sequence ID" value="RXU84859.1"/>
    <property type="molecule type" value="Genomic_DNA"/>
</dbReference>
<dbReference type="Pfam" id="PF13408">
    <property type="entry name" value="Zn_ribbon_recom"/>
    <property type="match status" value="1"/>
</dbReference>
<reference evidence="4 6" key="2">
    <citation type="submission" date="2017-12" db="EMBL/GenBank/DDBJ databases">
        <title>A pool of 800 enterococci isolated from chicken carcass rinse samples from New Zealand.</title>
        <authorList>
            <person name="Zhang J."/>
            <person name="Rogers L."/>
            <person name="Midwinter A."/>
            <person name="French N."/>
        </authorList>
    </citation>
    <scope>NUCLEOTIDE SEQUENCE [LARGE SCALE GENOMIC DNA]</scope>
    <source>
        <strain evidence="4 6">EN697</strain>
    </source>
</reference>
<dbReference type="PROSITE" id="PS51737">
    <property type="entry name" value="RECOMBINASE_DNA_BIND"/>
    <property type="match status" value="1"/>
</dbReference>
<feature type="coiled-coil region" evidence="1">
    <location>
        <begin position="201"/>
        <end position="277"/>
    </location>
</feature>
<keyword evidence="1" id="KW-0175">Coiled coil</keyword>
<sequence>MGFNKIAKYLNLQGVEKVKRDNGTLSQWSTHFVRMILDNPVYCGKIAFGRRTREKVKGTKNEYRQVRQDDYIIADGQHDAIIDEELWNQAHEKREITGVKSPSKIGRDRAHLLSGILKCPKCGGPMYTNKHAWTNKDGTYKEVYYYVCSKARTARGKTCEYKSMLKKTDIEPLVIEAIRELIKNQDFATEIKSKIGKEIDTSTLNRELKNYEAKLREVDLNKSRLENEIDSLPEDTRFRERKINDMTFRLDGLYDIIIELEEKIEDVKLRRKAVEQDAITLENIYTLLANFDKVYDKINDEEKKSLISSLIKEIEIFPCDEADLPLKSILFNFPVYKDGGDVCWFLWDKSTTVSGVIKCHYFIPYLLLHLTWLGLLIYLEEYICHPYPVHHNMQNLHLPPRWKEYLKF</sequence>
<dbReference type="AlphaFoldDB" id="A0A366TVC5"/>
<dbReference type="GO" id="GO:0000150">
    <property type="term" value="F:DNA strand exchange activity"/>
    <property type="evidence" value="ECO:0007669"/>
    <property type="project" value="InterPro"/>
</dbReference>
<dbReference type="InterPro" id="IPR025827">
    <property type="entry name" value="Zn_ribbon_recom_dom"/>
</dbReference>
<dbReference type="EMBL" id="LEQJ01000020">
    <property type="protein sequence ID" value="RBS26521.1"/>
    <property type="molecule type" value="Genomic_DNA"/>
</dbReference>
<dbReference type="Proteomes" id="UP000289562">
    <property type="component" value="Unassembled WGS sequence"/>
</dbReference>
<dbReference type="PANTHER" id="PTHR30461:SF23">
    <property type="entry name" value="DNA RECOMBINASE-RELATED"/>
    <property type="match status" value="1"/>
</dbReference>
<gene>
    <name evidence="4" type="ORF">CYQ77_12210</name>
    <name evidence="3" type="ORF">EB12_02680</name>
</gene>
<evidence type="ECO:0000313" key="5">
    <source>
        <dbReference type="Proteomes" id="UP000253144"/>
    </source>
</evidence>
<evidence type="ECO:0000256" key="1">
    <source>
        <dbReference type="SAM" id="Coils"/>
    </source>
</evidence>
<accession>A0A366TVC5</accession>
<dbReference type="Pfam" id="PF07508">
    <property type="entry name" value="Recombinase"/>
    <property type="match status" value="1"/>
</dbReference>
<dbReference type="InterPro" id="IPR050639">
    <property type="entry name" value="SSR_resolvase"/>
</dbReference>
<name>A0A366TVC5_ENTFC</name>
<evidence type="ECO:0000313" key="3">
    <source>
        <dbReference type="EMBL" id="RBS26521.1"/>
    </source>
</evidence>
<organism evidence="3 5">
    <name type="scientific">Enterococcus faecium</name>
    <name type="common">Streptococcus faecium</name>
    <dbReference type="NCBI Taxonomy" id="1352"/>
    <lineage>
        <taxon>Bacteria</taxon>
        <taxon>Bacillati</taxon>
        <taxon>Bacillota</taxon>
        <taxon>Bacilli</taxon>
        <taxon>Lactobacillales</taxon>
        <taxon>Enterococcaceae</taxon>
        <taxon>Enterococcus</taxon>
    </lineage>
</organism>
<reference evidence="3 5" key="1">
    <citation type="submission" date="2015-06" db="EMBL/GenBank/DDBJ databases">
        <title>The Genome Sequence of Enterococcus faecium 131EA1.</title>
        <authorList>
            <consortium name="The Broad Institute Genomics Platform"/>
            <consortium name="The Broad Institute Genome Sequencing Center for Infectious Disease"/>
            <person name="Earl A.M."/>
            <person name="Van Tyne D."/>
            <person name="Lebreton F."/>
            <person name="Saavedra J.T."/>
            <person name="Gilmore M.S."/>
            <person name="Manson Mcguire A."/>
            <person name="Clock S."/>
            <person name="Crupain M."/>
            <person name="Rangan U."/>
            <person name="Young S."/>
            <person name="Abouelleil A."/>
            <person name="Cao P."/>
            <person name="Chapman S.B."/>
            <person name="Griggs A."/>
            <person name="Priest M."/>
            <person name="Shea T."/>
            <person name="Wortman J."/>
            <person name="Nusbaum C."/>
            <person name="Birren B."/>
        </authorList>
    </citation>
    <scope>NUCLEOTIDE SEQUENCE [LARGE SCALE GENOMIC DNA]</scope>
    <source>
        <strain evidence="3 5">131EA1</strain>
    </source>
</reference>
<comment type="caution">
    <text evidence="3">The sequence shown here is derived from an EMBL/GenBank/DDBJ whole genome shotgun (WGS) entry which is preliminary data.</text>
</comment>
<evidence type="ECO:0000313" key="6">
    <source>
        <dbReference type="Proteomes" id="UP000289562"/>
    </source>
</evidence>
<protein>
    <submittedName>
        <fullName evidence="4">Phage head-tail adapter protein</fullName>
    </submittedName>
</protein>
<evidence type="ECO:0000313" key="4">
    <source>
        <dbReference type="EMBL" id="RXU84859.1"/>
    </source>
</evidence>
<feature type="domain" description="Recombinase" evidence="2">
    <location>
        <begin position="1"/>
        <end position="100"/>
    </location>
</feature>
<dbReference type="PANTHER" id="PTHR30461">
    <property type="entry name" value="DNA-INVERTASE FROM LAMBDOID PROPHAGE"/>
    <property type="match status" value="1"/>
</dbReference>
<evidence type="ECO:0000259" key="2">
    <source>
        <dbReference type="PROSITE" id="PS51737"/>
    </source>
</evidence>
<dbReference type="InterPro" id="IPR038109">
    <property type="entry name" value="DNA_bind_recomb_sf"/>
</dbReference>
<dbReference type="GO" id="GO:0003677">
    <property type="term" value="F:DNA binding"/>
    <property type="evidence" value="ECO:0007669"/>
    <property type="project" value="InterPro"/>
</dbReference>
<dbReference type="RefSeq" id="WP_002326544.1">
    <property type="nucleotide sequence ID" value="NZ_JADMEK010000014.1"/>
</dbReference>
<dbReference type="Proteomes" id="UP000253144">
    <property type="component" value="Unassembled WGS sequence"/>
</dbReference>